<name>A0A815NZX9_ADIRI</name>
<dbReference type="SUPFAM" id="SSF56399">
    <property type="entry name" value="ADP-ribosylation"/>
    <property type="match status" value="1"/>
</dbReference>
<dbReference type="OrthoDB" id="7103806at2759"/>
<sequence>MTHNVYNKFHPFSSLILCITSQRMQVDILSTIIWLAVRRDDDRTVSESIRQLRTFIAPIHRFESVEDCFAYLWKSTAEKIVLVVHEQFTREISPQIKQLPYIVEIKVYDDNRTEEIEHLLKDFHSRDQIQLQHRIRINEPLPIKILNTDGQTSRAIDGGYLHFHRFIEVILQNETKVPERSDLIQYFREIYEKDKVNLHKVDQFEKTYHQQNCLKWYANEPFMYATLNQSLRTRNIELILLFGFFIRDLNEQLQLLAGEQPKTTLILYRGQWMSKTEVEQIERCQNQLISINSFFSTSLNPTVASLFLASTNNSDDRERVLFKMEVDPRVLNIKPFANISSISSFADEQEILFMTNSIFRVQSVASNKDKQIVIRLTLCSENEHNLKNVYARLCHGQSKGSLTLGDVLLDMGQAKLADRYSKWIFNQVKPNELSNYYNQCGMIAGHLGNHQLSIEHFQKALLNTDETDIVGCAQINHNMGIAYDELEDSTAALDCFNETLNRFRSLKKTEAYSDDIAQCFNSIGAYYADQNDYEKAVENFTAALDILREFCPHNYSDLALSYMNICNAYADLGQHTKKIEYYDRALELYKDSIPHDHPELLELYHNMTRTFEEASQYSEAIAALEKTRSVRLETLSFTDSCIVNIEKDIVRLKQEEAQDVHKQ</sequence>
<dbReference type="EMBL" id="CAJNOJ010000410">
    <property type="protein sequence ID" value="CAF1438254.1"/>
    <property type="molecule type" value="Genomic_DNA"/>
</dbReference>
<feature type="repeat" description="TPR" evidence="3">
    <location>
        <begin position="517"/>
        <end position="550"/>
    </location>
</feature>
<evidence type="ECO:0000256" key="1">
    <source>
        <dbReference type="ARBA" id="ARBA00022737"/>
    </source>
</evidence>
<evidence type="ECO:0000313" key="6">
    <source>
        <dbReference type="Proteomes" id="UP000663852"/>
    </source>
</evidence>
<evidence type="ECO:0000259" key="4">
    <source>
        <dbReference type="Pfam" id="PF03496"/>
    </source>
</evidence>
<dbReference type="InterPro" id="IPR011990">
    <property type="entry name" value="TPR-like_helical_dom_sf"/>
</dbReference>
<dbReference type="Proteomes" id="UP000663852">
    <property type="component" value="Unassembled WGS sequence"/>
</dbReference>
<dbReference type="GO" id="GO:0005576">
    <property type="term" value="C:extracellular region"/>
    <property type="evidence" value="ECO:0007669"/>
    <property type="project" value="InterPro"/>
</dbReference>
<gene>
    <name evidence="5" type="ORF">EDS130_LOCUS38677</name>
</gene>
<dbReference type="PROSITE" id="PS50005">
    <property type="entry name" value="TPR"/>
    <property type="match status" value="2"/>
</dbReference>
<comment type="caution">
    <text evidence="5">The sequence shown here is derived from an EMBL/GenBank/DDBJ whole genome shotgun (WGS) entry which is preliminary data.</text>
</comment>
<dbReference type="PANTHER" id="PTHR45641">
    <property type="entry name" value="TETRATRICOPEPTIDE REPEAT PROTEIN (AFU_ORTHOLOGUE AFUA_6G03870)"/>
    <property type="match status" value="1"/>
</dbReference>
<dbReference type="AlphaFoldDB" id="A0A815NZX9"/>
<dbReference type="Pfam" id="PF13424">
    <property type="entry name" value="TPR_12"/>
    <property type="match status" value="2"/>
</dbReference>
<dbReference type="Pfam" id="PF03496">
    <property type="entry name" value="ADPrib_exo_Tox"/>
    <property type="match status" value="1"/>
</dbReference>
<dbReference type="PANTHER" id="PTHR45641:SF19">
    <property type="entry name" value="NEPHROCYSTIN-3"/>
    <property type="match status" value="1"/>
</dbReference>
<dbReference type="Pfam" id="PF13374">
    <property type="entry name" value="TPR_10"/>
    <property type="match status" value="1"/>
</dbReference>
<evidence type="ECO:0000256" key="2">
    <source>
        <dbReference type="ARBA" id="ARBA00022803"/>
    </source>
</evidence>
<organism evidence="5 6">
    <name type="scientific">Adineta ricciae</name>
    <name type="common">Rotifer</name>
    <dbReference type="NCBI Taxonomy" id="249248"/>
    <lineage>
        <taxon>Eukaryota</taxon>
        <taxon>Metazoa</taxon>
        <taxon>Spiralia</taxon>
        <taxon>Gnathifera</taxon>
        <taxon>Rotifera</taxon>
        <taxon>Eurotatoria</taxon>
        <taxon>Bdelloidea</taxon>
        <taxon>Adinetida</taxon>
        <taxon>Adinetidae</taxon>
        <taxon>Adineta</taxon>
    </lineage>
</organism>
<reference evidence="5" key="1">
    <citation type="submission" date="2021-02" db="EMBL/GenBank/DDBJ databases">
        <authorList>
            <person name="Nowell W R."/>
        </authorList>
    </citation>
    <scope>NUCLEOTIDE SEQUENCE</scope>
</reference>
<dbReference type="SMART" id="SM00028">
    <property type="entry name" value="TPR"/>
    <property type="match status" value="5"/>
</dbReference>
<protein>
    <recommendedName>
        <fullName evidence="4">ADP ribosyltransferase domain-containing protein</fullName>
    </recommendedName>
</protein>
<dbReference type="Gene3D" id="3.90.176.10">
    <property type="entry name" value="Toxin ADP-ribosyltransferase, Chain A, domain 1"/>
    <property type="match status" value="1"/>
</dbReference>
<feature type="domain" description="ADP ribosyltransferase" evidence="4">
    <location>
        <begin position="201"/>
        <end position="376"/>
    </location>
</feature>
<dbReference type="PROSITE" id="PS51996">
    <property type="entry name" value="TR_MART"/>
    <property type="match status" value="1"/>
</dbReference>
<dbReference type="SUPFAM" id="SSF48452">
    <property type="entry name" value="TPR-like"/>
    <property type="match status" value="2"/>
</dbReference>
<accession>A0A815NZX9</accession>
<dbReference type="Gene3D" id="1.25.40.10">
    <property type="entry name" value="Tetratricopeptide repeat domain"/>
    <property type="match status" value="2"/>
</dbReference>
<feature type="repeat" description="TPR" evidence="3">
    <location>
        <begin position="559"/>
        <end position="592"/>
    </location>
</feature>
<evidence type="ECO:0000256" key="3">
    <source>
        <dbReference type="PROSITE-ProRule" id="PRU00339"/>
    </source>
</evidence>
<keyword evidence="2 3" id="KW-0802">TPR repeat</keyword>
<dbReference type="InterPro" id="IPR003540">
    <property type="entry name" value="ADP-ribosyltransferase"/>
</dbReference>
<proteinExistence type="predicted"/>
<dbReference type="InterPro" id="IPR019734">
    <property type="entry name" value="TPR_rpt"/>
</dbReference>
<keyword evidence="1" id="KW-0677">Repeat</keyword>
<evidence type="ECO:0000313" key="5">
    <source>
        <dbReference type="EMBL" id="CAF1438254.1"/>
    </source>
</evidence>